<dbReference type="SUPFAM" id="SSF48452">
    <property type="entry name" value="TPR-like"/>
    <property type="match status" value="1"/>
</dbReference>
<keyword evidence="3" id="KW-1185">Reference proteome</keyword>
<evidence type="ECO:0000313" key="2">
    <source>
        <dbReference type="EMBL" id="KAK7206581.1"/>
    </source>
</evidence>
<dbReference type="InterPro" id="IPR015374">
    <property type="entry name" value="ChAPs"/>
</dbReference>
<gene>
    <name evidence="2" type="ORF">BZA70DRAFT_274600</name>
</gene>
<dbReference type="GeneID" id="90037516"/>
<dbReference type="InterPro" id="IPR011990">
    <property type="entry name" value="TPR-like_helical_dom_sf"/>
</dbReference>
<name>A0ABR1F9R2_9ASCO</name>
<proteinExistence type="predicted"/>
<dbReference type="RefSeq" id="XP_064769614.1">
    <property type="nucleotide sequence ID" value="XM_064912004.1"/>
</dbReference>
<feature type="region of interest" description="Disordered" evidence="1">
    <location>
        <begin position="431"/>
        <end position="468"/>
    </location>
</feature>
<dbReference type="Gene3D" id="1.25.40.10">
    <property type="entry name" value="Tetratricopeptide repeat domain"/>
    <property type="match status" value="2"/>
</dbReference>
<dbReference type="PANTHER" id="PTHR31975:SF1">
    <property type="entry name" value="BUD SITE SELECTION PROTEIN 7-RELATED"/>
    <property type="match status" value="1"/>
</dbReference>
<accession>A0ABR1F9R2</accession>
<dbReference type="PANTHER" id="PTHR31975">
    <property type="entry name" value="BUD SITE SELECTION PROTEIN 7-RELATED"/>
    <property type="match status" value="1"/>
</dbReference>
<evidence type="ECO:0000313" key="3">
    <source>
        <dbReference type="Proteomes" id="UP001498771"/>
    </source>
</evidence>
<dbReference type="EMBL" id="JBBJBU010000002">
    <property type="protein sequence ID" value="KAK7206581.1"/>
    <property type="molecule type" value="Genomic_DNA"/>
</dbReference>
<sequence>MVQTAVPEIQEIEIGEAVNARTQALASFHSLGPPDLVHLTKVHARTGVKEAGTYHYVTGVDPSSASVAAYMNTLTYAPGEGQIWFGKVQHWNIQTGVYCCYNSLSRVDLRVRVHIPGSVEAFVIDERGEKHPVTEQLMQETYVCSIIRAFLFADDDDYNITAYRRFNPIPNREAEDKFLDAAAKMFSRGWQFGSELEVQVPTLISNNLTATFFKYLEVTKSYDKGVNLLEKLREKDSDFAALLARCYLDMDEEVKAVQLLHSSVEESLRDPNLLDLQTRFCMSKGRLDFAVATAKRAVDSAPSEFAPWARLVKVYIEQQDFQSALLTLNSCPMFPYQNVDLHRMPVAQRVHLPIPPEGIIQDIIDDAVAGEGETTTVDPALARLPASSLRGTFAQAYELLVEIVHEIGWDMLLKYRSKVFIMEEEYRSLKTETSSVQKTNNHSRADSDASNVAVNGRESTTSIPEGAGEEEKAALANLVKPENSVDAVIVKGSEDGHHATGEDEATSSTTFRSKRLCERWLDNLFMVMYEDMRVYTLWRAESAHYRAQQLPYKKSLREWEILGALAVRMKHTEEAAEAYNSALEIRFSANALKGLLEIYIAKKELVTVLHTAIKLTSYNHRWFKEFSPQLVRAMQGLVLEEGSQKLRNMIQGSDYSSSVAEVMDMYFDIAKQFRWPGYEEDDDGR</sequence>
<comment type="caution">
    <text evidence="2">The sequence shown here is derived from an EMBL/GenBank/DDBJ whole genome shotgun (WGS) entry which is preliminary data.</text>
</comment>
<evidence type="ECO:0000256" key="1">
    <source>
        <dbReference type="SAM" id="MobiDB-lite"/>
    </source>
</evidence>
<protein>
    <submittedName>
        <fullName evidence="2">Chs5p-Arf1p-binding proteins-domain-containing protein</fullName>
    </submittedName>
</protein>
<organism evidence="2 3">
    <name type="scientific">Myxozyma melibiosi</name>
    <dbReference type="NCBI Taxonomy" id="54550"/>
    <lineage>
        <taxon>Eukaryota</taxon>
        <taxon>Fungi</taxon>
        <taxon>Dikarya</taxon>
        <taxon>Ascomycota</taxon>
        <taxon>Saccharomycotina</taxon>
        <taxon>Lipomycetes</taxon>
        <taxon>Lipomycetales</taxon>
        <taxon>Lipomycetaceae</taxon>
        <taxon>Myxozyma</taxon>
    </lineage>
</organism>
<dbReference type="Pfam" id="PF09295">
    <property type="entry name" value="ChAPs"/>
    <property type="match status" value="1"/>
</dbReference>
<feature type="compositionally biased region" description="Polar residues" evidence="1">
    <location>
        <begin position="431"/>
        <end position="463"/>
    </location>
</feature>
<dbReference type="Proteomes" id="UP001498771">
    <property type="component" value="Unassembled WGS sequence"/>
</dbReference>
<reference evidence="2 3" key="1">
    <citation type="submission" date="2024-03" db="EMBL/GenBank/DDBJ databases">
        <title>Genome-scale model development and genomic sequencing of the oleaginous clade Lipomyces.</title>
        <authorList>
            <consortium name="Lawrence Berkeley National Laboratory"/>
            <person name="Czajka J.J."/>
            <person name="Han Y."/>
            <person name="Kim J."/>
            <person name="Mondo S.J."/>
            <person name="Hofstad B.A."/>
            <person name="Robles A."/>
            <person name="Haridas S."/>
            <person name="Riley R."/>
            <person name="LaButti K."/>
            <person name="Pangilinan J."/>
            <person name="Andreopoulos W."/>
            <person name="Lipzen A."/>
            <person name="Yan J."/>
            <person name="Wang M."/>
            <person name="Ng V."/>
            <person name="Grigoriev I.V."/>
            <person name="Spatafora J.W."/>
            <person name="Magnuson J.K."/>
            <person name="Baker S.E."/>
            <person name="Pomraning K.R."/>
        </authorList>
    </citation>
    <scope>NUCLEOTIDE SEQUENCE [LARGE SCALE GENOMIC DNA]</scope>
    <source>
        <strain evidence="2 3">Phaff 52-87</strain>
    </source>
</reference>